<dbReference type="Proteomes" id="UP001233999">
    <property type="component" value="Unassembled WGS sequence"/>
</dbReference>
<reference evidence="2" key="2">
    <citation type="submission" date="2023-05" db="EMBL/GenBank/DDBJ databases">
        <authorList>
            <person name="Fouks B."/>
        </authorList>
    </citation>
    <scope>NUCLEOTIDE SEQUENCE</scope>
    <source>
        <strain evidence="2">Stay&amp;Tobe</strain>
        <tissue evidence="2">Testes</tissue>
    </source>
</reference>
<protein>
    <recommendedName>
        <fullName evidence="1">CRAL-TRIO domain-containing protein</fullName>
    </recommendedName>
</protein>
<evidence type="ECO:0000313" key="2">
    <source>
        <dbReference type="EMBL" id="KAJ9594068.1"/>
    </source>
</evidence>
<dbReference type="SMART" id="SM01100">
    <property type="entry name" value="CRAL_TRIO_N"/>
    <property type="match status" value="2"/>
</dbReference>
<sequence>MSLRALSPDLEEVTRRDLNEDPARIEQDLQHIRDWLSKQPHLTPRTDTQWLVAFLRGCKFSLERTKEKLDMYYTLRTALPEMFANRDPMLPHLHSILEKGNCIPLPEPDDEGRRVILMRNGLVDLDKVKLMDIFKVNMMITDLLLLEDDRAIICGTVTVMDHKESKASDIVHFSPSIAKKASTEGYPIRPKGMHHINMMSAFTTIFNLFKSFMKEKMRRRVQNRDTQDVYEHVPKRILPKEYGGDAGPVQDMADMWTKKVEERRSWFLEESKYCSDEKKRPGGKPKTEEDLCLSKRPLSPEMLEVAKRELNEDPDRREEDLKHIKDWLSKQPHLRARTDPQWLLMFLRGCKFSLERTKEKIDNYYTFRSALPEFFSDRDPLKPEMQEIMKLGFIVPLPEPDDEGRVVVLARQGVGDPDKIKLTDMIKLNMLFADYMLCNMDRALVYGSVTIGDLSGTTMAHMKHFSPSLTKKMATIYQDGYPNRPKAFHHVNMPSFFMTIYNLFKGFMKDKLVKRTHIHENMETVYQHVPKRILPTEYGGDAGPIDDMIEDFRKKLEAHRAWFLEDEKYGCDEKKRPGKPKTHEDLFGLEGSFRQLNVD</sequence>
<dbReference type="InterPro" id="IPR036865">
    <property type="entry name" value="CRAL-TRIO_dom_sf"/>
</dbReference>
<dbReference type="PRINTS" id="PR00180">
    <property type="entry name" value="CRETINALDHBP"/>
</dbReference>
<dbReference type="InterPro" id="IPR001251">
    <property type="entry name" value="CRAL-TRIO_dom"/>
</dbReference>
<dbReference type="EMBL" id="JASPKZ010003076">
    <property type="protein sequence ID" value="KAJ9594068.1"/>
    <property type="molecule type" value="Genomic_DNA"/>
</dbReference>
<comment type="caution">
    <text evidence="2">The sequence shown here is derived from an EMBL/GenBank/DDBJ whole genome shotgun (WGS) entry which is preliminary data.</text>
</comment>
<reference evidence="2" key="1">
    <citation type="journal article" date="2023" name="IScience">
        <title>Live-bearing cockroach genome reveals convergent evolutionary mechanisms linked to viviparity in insects and beyond.</title>
        <authorList>
            <person name="Fouks B."/>
            <person name="Harrison M.C."/>
            <person name="Mikhailova A.A."/>
            <person name="Marchal E."/>
            <person name="English S."/>
            <person name="Carruthers M."/>
            <person name="Jennings E.C."/>
            <person name="Chiamaka E.L."/>
            <person name="Frigard R.A."/>
            <person name="Pippel M."/>
            <person name="Attardo G.M."/>
            <person name="Benoit J.B."/>
            <person name="Bornberg-Bauer E."/>
            <person name="Tobe S.S."/>
        </authorList>
    </citation>
    <scope>NUCLEOTIDE SEQUENCE</scope>
    <source>
        <strain evidence="2">Stay&amp;Tobe</strain>
    </source>
</reference>
<dbReference type="Gene3D" id="3.40.525.10">
    <property type="entry name" value="CRAL-TRIO lipid binding domain"/>
    <property type="match status" value="2"/>
</dbReference>
<keyword evidence="3" id="KW-1185">Reference proteome</keyword>
<dbReference type="PROSITE" id="PS50191">
    <property type="entry name" value="CRAL_TRIO"/>
    <property type="match status" value="2"/>
</dbReference>
<dbReference type="InterPro" id="IPR011074">
    <property type="entry name" value="CRAL/TRIO_N_dom"/>
</dbReference>
<dbReference type="AlphaFoldDB" id="A0AAD8AA09"/>
<proteinExistence type="predicted"/>
<name>A0AAD8AA09_DIPPU</name>
<feature type="domain" description="CRAL-TRIO" evidence="1">
    <location>
        <begin position="382"/>
        <end position="546"/>
    </location>
</feature>
<dbReference type="PANTHER" id="PTHR10174:SF216">
    <property type="entry name" value="CRAL-TRIO DOMAIN-CONTAINING PROTEIN-RELATED"/>
    <property type="match status" value="1"/>
</dbReference>
<dbReference type="PANTHER" id="PTHR10174">
    <property type="entry name" value="ALPHA-TOCOPHEROL TRANSFER PROTEIN-RELATED"/>
    <property type="match status" value="1"/>
</dbReference>
<dbReference type="InterPro" id="IPR036273">
    <property type="entry name" value="CRAL/TRIO_N_dom_sf"/>
</dbReference>
<dbReference type="GO" id="GO:1902936">
    <property type="term" value="F:phosphatidylinositol bisphosphate binding"/>
    <property type="evidence" value="ECO:0007669"/>
    <property type="project" value="TreeGrafter"/>
</dbReference>
<dbReference type="Gene3D" id="1.10.8.20">
    <property type="entry name" value="N-terminal domain of phosphatidylinositol transfer protein sec14p"/>
    <property type="match status" value="2"/>
</dbReference>
<dbReference type="SUPFAM" id="SSF52087">
    <property type="entry name" value="CRAL/TRIO domain"/>
    <property type="match status" value="2"/>
</dbReference>
<dbReference type="Pfam" id="PF00650">
    <property type="entry name" value="CRAL_TRIO"/>
    <property type="match status" value="2"/>
</dbReference>
<dbReference type="GO" id="GO:0016020">
    <property type="term" value="C:membrane"/>
    <property type="evidence" value="ECO:0007669"/>
    <property type="project" value="TreeGrafter"/>
</dbReference>
<accession>A0AAD8AA09</accession>
<evidence type="ECO:0000313" key="3">
    <source>
        <dbReference type="Proteomes" id="UP001233999"/>
    </source>
</evidence>
<dbReference type="SUPFAM" id="SSF46938">
    <property type="entry name" value="CRAL/TRIO N-terminal domain"/>
    <property type="match status" value="2"/>
</dbReference>
<gene>
    <name evidence="2" type="ORF">L9F63_014511</name>
</gene>
<feature type="domain" description="CRAL-TRIO" evidence="1">
    <location>
        <begin position="90"/>
        <end position="250"/>
    </location>
</feature>
<evidence type="ECO:0000259" key="1">
    <source>
        <dbReference type="PROSITE" id="PS50191"/>
    </source>
</evidence>
<dbReference type="CDD" id="cd00170">
    <property type="entry name" value="SEC14"/>
    <property type="match status" value="2"/>
</dbReference>
<organism evidence="2 3">
    <name type="scientific">Diploptera punctata</name>
    <name type="common">Pacific beetle cockroach</name>
    <dbReference type="NCBI Taxonomy" id="6984"/>
    <lineage>
        <taxon>Eukaryota</taxon>
        <taxon>Metazoa</taxon>
        <taxon>Ecdysozoa</taxon>
        <taxon>Arthropoda</taxon>
        <taxon>Hexapoda</taxon>
        <taxon>Insecta</taxon>
        <taxon>Pterygota</taxon>
        <taxon>Neoptera</taxon>
        <taxon>Polyneoptera</taxon>
        <taxon>Dictyoptera</taxon>
        <taxon>Blattodea</taxon>
        <taxon>Blaberoidea</taxon>
        <taxon>Blaberidae</taxon>
        <taxon>Diplopterinae</taxon>
        <taxon>Diploptera</taxon>
    </lineage>
</organism>
<dbReference type="Gene3D" id="1.20.5.1200">
    <property type="entry name" value="Alpha-tocopherol transfer"/>
    <property type="match status" value="2"/>
</dbReference>
<dbReference type="SMART" id="SM00516">
    <property type="entry name" value="SEC14"/>
    <property type="match status" value="2"/>
</dbReference>